<organism evidence="2 3">
    <name type="scientific">Streptomyces prasinosporus</name>
    <dbReference type="NCBI Taxonomy" id="68256"/>
    <lineage>
        <taxon>Bacteria</taxon>
        <taxon>Bacillati</taxon>
        <taxon>Actinomycetota</taxon>
        <taxon>Actinomycetes</taxon>
        <taxon>Kitasatosporales</taxon>
        <taxon>Streptomycetaceae</taxon>
        <taxon>Streptomyces</taxon>
        <taxon>Streptomyces albogriseolus group</taxon>
    </lineage>
</organism>
<evidence type="ECO:0000256" key="1">
    <source>
        <dbReference type="SAM" id="MobiDB-lite"/>
    </source>
</evidence>
<gene>
    <name evidence="2" type="ORF">GCM10019016_130370</name>
</gene>
<accession>A0ABP6UDS4</accession>
<protein>
    <submittedName>
        <fullName evidence="2">Uncharacterized protein</fullName>
    </submittedName>
</protein>
<dbReference type="Proteomes" id="UP001501455">
    <property type="component" value="Unassembled WGS sequence"/>
</dbReference>
<name>A0ABP6UDS4_9ACTN</name>
<feature type="compositionally biased region" description="Basic and acidic residues" evidence="1">
    <location>
        <begin position="152"/>
        <end position="169"/>
    </location>
</feature>
<evidence type="ECO:0000313" key="2">
    <source>
        <dbReference type="EMBL" id="GAA3505923.1"/>
    </source>
</evidence>
<reference evidence="3" key="1">
    <citation type="journal article" date="2019" name="Int. J. Syst. Evol. Microbiol.">
        <title>The Global Catalogue of Microorganisms (GCM) 10K type strain sequencing project: providing services to taxonomists for standard genome sequencing and annotation.</title>
        <authorList>
            <consortium name="The Broad Institute Genomics Platform"/>
            <consortium name="The Broad Institute Genome Sequencing Center for Infectious Disease"/>
            <person name="Wu L."/>
            <person name="Ma J."/>
        </authorList>
    </citation>
    <scope>NUCLEOTIDE SEQUENCE [LARGE SCALE GENOMIC DNA]</scope>
    <source>
        <strain evidence="3">JCM 4816</strain>
    </source>
</reference>
<proteinExistence type="predicted"/>
<keyword evidence="3" id="KW-1185">Reference proteome</keyword>
<feature type="region of interest" description="Disordered" evidence="1">
    <location>
        <begin position="151"/>
        <end position="187"/>
    </location>
</feature>
<sequence length="187" mass="20321">MGAGDELRVLQLGPVQAVDAEQAGQVERAGQRVHLGLGDLQLAHEEVQHLAVDGLLHLQPHRRPEAAPHQLLLQGLEEVLRVVLLDLQVLVAGEPEGVVLQHLHAREQLLQVRGDDVLDGDVAAGRGLQETGQQRRHLHPGEVLVPGHRVAHHDGQVERQPRDVREGVRRVHRERGSAPGRSGAGTG</sequence>
<comment type="caution">
    <text evidence="2">The sequence shown here is derived from an EMBL/GenBank/DDBJ whole genome shotgun (WGS) entry which is preliminary data.</text>
</comment>
<evidence type="ECO:0000313" key="3">
    <source>
        <dbReference type="Proteomes" id="UP001501455"/>
    </source>
</evidence>
<dbReference type="EMBL" id="BAAAXF010000086">
    <property type="protein sequence ID" value="GAA3505923.1"/>
    <property type="molecule type" value="Genomic_DNA"/>
</dbReference>